<dbReference type="PROSITE" id="PS50987">
    <property type="entry name" value="HTH_ARSR_2"/>
    <property type="match status" value="1"/>
</dbReference>
<dbReference type="PANTHER" id="PTHR43132:SF2">
    <property type="entry name" value="ARSENICAL RESISTANCE OPERON REPRESSOR ARSR-RELATED"/>
    <property type="match status" value="1"/>
</dbReference>
<proteinExistence type="predicted"/>
<sequence>MREHAGQAARLLKALANEKRLLLLCQLVEGERSVGELNANIDLSQSALSQHLAVLRADGLVRTRREAQTIHYSLAPGPARRILETLHAIYCGEAAP</sequence>
<dbReference type="NCBIfam" id="NF033788">
    <property type="entry name" value="HTH_metalloreg"/>
    <property type="match status" value="1"/>
</dbReference>
<dbReference type="Proteomes" id="UP000275012">
    <property type="component" value="Unassembled WGS sequence"/>
</dbReference>
<dbReference type="SMART" id="SM00418">
    <property type="entry name" value="HTH_ARSR"/>
    <property type="match status" value="1"/>
</dbReference>
<evidence type="ECO:0000259" key="4">
    <source>
        <dbReference type="PROSITE" id="PS50987"/>
    </source>
</evidence>
<keyword evidence="3" id="KW-0804">Transcription</keyword>
<dbReference type="InterPro" id="IPR051011">
    <property type="entry name" value="Metal_resp_trans_reg"/>
</dbReference>
<dbReference type="PRINTS" id="PR00778">
    <property type="entry name" value="HTHARSR"/>
</dbReference>
<dbReference type="PANTHER" id="PTHR43132">
    <property type="entry name" value="ARSENICAL RESISTANCE OPERON REPRESSOR ARSR-RELATED"/>
    <property type="match status" value="1"/>
</dbReference>
<name>A0A3M2I586_9GAMM</name>
<evidence type="ECO:0000256" key="3">
    <source>
        <dbReference type="ARBA" id="ARBA00023163"/>
    </source>
</evidence>
<dbReference type="Gene3D" id="1.10.10.10">
    <property type="entry name" value="Winged helix-like DNA-binding domain superfamily/Winged helix DNA-binding domain"/>
    <property type="match status" value="1"/>
</dbReference>
<keyword evidence="6" id="KW-1185">Reference proteome</keyword>
<accession>A0A3M2I586</accession>
<dbReference type="EMBL" id="RFLY01000006">
    <property type="protein sequence ID" value="RMH93424.1"/>
    <property type="molecule type" value="Genomic_DNA"/>
</dbReference>
<dbReference type="Pfam" id="PF01022">
    <property type="entry name" value="HTH_5"/>
    <property type="match status" value="1"/>
</dbReference>
<evidence type="ECO:0000313" key="5">
    <source>
        <dbReference type="EMBL" id="RMH93424.1"/>
    </source>
</evidence>
<dbReference type="InterPro" id="IPR001845">
    <property type="entry name" value="HTH_ArsR_DNA-bd_dom"/>
</dbReference>
<organism evidence="5 6">
    <name type="scientific">Solilutibacter pythonis</name>
    <dbReference type="NCBI Taxonomy" id="2483112"/>
    <lineage>
        <taxon>Bacteria</taxon>
        <taxon>Pseudomonadati</taxon>
        <taxon>Pseudomonadota</taxon>
        <taxon>Gammaproteobacteria</taxon>
        <taxon>Lysobacterales</taxon>
        <taxon>Lysobacteraceae</taxon>
        <taxon>Solilutibacter</taxon>
    </lineage>
</organism>
<dbReference type="InterPro" id="IPR011991">
    <property type="entry name" value="ArsR-like_HTH"/>
</dbReference>
<feature type="domain" description="HTH arsR-type" evidence="4">
    <location>
        <begin position="1"/>
        <end position="94"/>
    </location>
</feature>
<gene>
    <name evidence="5" type="ORF">EBB59_05120</name>
</gene>
<dbReference type="CDD" id="cd00090">
    <property type="entry name" value="HTH_ARSR"/>
    <property type="match status" value="1"/>
</dbReference>
<dbReference type="SUPFAM" id="SSF46785">
    <property type="entry name" value="Winged helix' DNA-binding domain"/>
    <property type="match status" value="1"/>
</dbReference>
<dbReference type="GO" id="GO:0003700">
    <property type="term" value="F:DNA-binding transcription factor activity"/>
    <property type="evidence" value="ECO:0007669"/>
    <property type="project" value="InterPro"/>
</dbReference>
<dbReference type="OrthoDB" id="9796124at2"/>
<keyword evidence="1" id="KW-0805">Transcription regulation</keyword>
<evidence type="ECO:0000256" key="1">
    <source>
        <dbReference type="ARBA" id="ARBA00023015"/>
    </source>
</evidence>
<evidence type="ECO:0000256" key="2">
    <source>
        <dbReference type="ARBA" id="ARBA00023125"/>
    </source>
</evidence>
<protein>
    <submittedName>
        <fullName evidence="5">Transcriptional regulator</fullName>
    </submittedName>
</protein>
<keyword evidence="2" id="KW-0238">DNA-binding</keyword>
<evidence type="ECO:0000313" key="6">
    <source>
        <dbReference type="Proteomes" id="UP000275012"/>
    </source>
</evidence>
<comment type="caution">
    <text evidence="5">The sequence shown here is derived from an EMBL/GenBank/DDBJ whole genome shotgun (WGS) entry which is preliminary data.</text>
</comment>
<dbReference type="InterPro" id="IPR036390">
    <property type="entry name" value="WH_DNA-bd_sf"/>
</dbReference>
<dbReference type="AlphaFoldDB" id="A0A3M2I586"/>
<dbReference type="GO" id="GO:0003677">
    <property type="term" value="F:DNA binding"/>
    <property type="evidence" value="ECO:0007669"/>
    <property type="project" value="UniProtKB-KW"/>
</dbReference>
<dbReference type="InterPro" id="IPR036388">
    <property type="entry name" value="WH-like_DNA-bd_sf"/>
</dbReference>
<reference evidence="5 6" key="1">
    <citation type="submission" date="2018-10" db="EMBL/GenBank/DDBJ databases">
        <title>Proposal of Lysobacter pythonis sp. nov. isolated from royal pythons (Python regius).</title>
        <authorList>
            <person name="Hans-Juergen B."/>
            <person name="Huptas C."/>
            <person name="Sandra B."/>
            <person name="Igor L."/>
            <person name="Joachim S."/>
            <person name="Siegfried S."/>
            <person name="Mareike W."/>
            <person name="Peter K."/>
        </authorList>
    </citation>
    <scope>NUCLEOTIDE SEQUENCE [LARGE SCALE GENOMIC DNA]</scope>
    <source>
        <strain evidence="5 6">4284/11</strain>
    </source>
</reference>